<keyword evidence="12" id="KW-1185">Reference proteome</keyword>
<dbReference type="GO" id="GO:0005524">
    <property type="term" value="F:ATP binding"/>
    <property type="evidence" value="ECO:0007669"/>
    <property type="project" value="UniProtKB-KW"/>
</dbReference>
<feature type="compositionally biased region" description="Polar residues" evidence="9">
    <location>
        <begin position="127"/>
        <end position="143"/>
    </location>
</feature>
<evidence type="ECO:0000313" key="12">
    <source>
        <dbReference type="Proteomes" id="UP000694541"/>
    </source>
</evidence>
<dbReference type="InterPro" id="IPR041569">
    <property type="entry name" value="AAA_lid_3"/>
</dbReference>
<comment type="subcellular location">
    <subcellularLocation>
        <location evidence="1 8">Cytoplasm</location>
        <location evidence="1 8">Cytoskeleton</location>
        <location evidence="1 8">Spindle pole</location>
    </subcellularLocation>
    <subcellularLocation>
        <location evidence="8">Cytoplasm</location>
        <location evidence="8">Cytoskeleton</location>
    </subcellularLocation>
    <subcellularLocation>
        <location evidence="8">Cytoplasm</location>
    </subcellularLocation>
    <subcellularLocation>
        <location evidence="8">Cytoplasm</location>
        <location evidence="8">Cytoskeleton</location>
        <location evidence="8">Spindle</location>
    </subcellularLocation>
    <text evidence="8">Localizes within the cytoplasm, partially overlapping with microtubules in interphase and to the mitotic spindle and spindle poles during mitosis.</text>
</comment>
<evidence type="ECO:0000256" key="2">
    <source>
        <dbReference type="ARBA" id="ARBA00022490"/>
    </source>
</evidence>
<dbReference type="Proteomes" id="UP000694541">
    <property type="component" value="Unplaced"/>
</dbReference>
<dbReference type="FunFam" id="1.10.8.60:FF:000048">
    <property type="entry name" value="Katanin p60 ATPase-containing subunit A-like 2"/>
    <property type="match status" value="1"/>
</dbReference>
<accession>A0A8B9N1Y1</accession>
<dbReference type="EC" id="5.6.1.1" evidence="8"/>
<dbReference type="AlphaFoldDB" id="A0A8B9N1Y1"/>
<dbReference type="Gene3D" id="1.10.8.60">
    <property type="match status" value="1"/>
</dbReference>
<dbReference type="GO" id="GO:0000922">
    <property type="term" value="C:spindle pole"/>
    <property type="evidence" value="ECO:0007669"/>
    <property type="project" value="UniProtKB-SubCell"/>
</dbReference>
<keyword evidence="5 8" id="KW-0067">ATP-binding</keyword>
<dbReference type="Gene3D" id="3.40.50.300">
    <property type="entry name" value="P-loop containing nucleotide triphosphate hydrolases"/>
    <property type="match status" value="1"/>
</dbReference>
<comment type="catalytic activity">
    <reaction evidence="8">
        <text>n ATP + n H2O + a microtubule = n ADP + n phosphate + (n+1) alpha/beta tubulin heterodimers.</text>
        <dbReference type="EC" id="5.6.1.1"/>
    </reaction>
</comment>
<evidence type="ECO:0000256" key="1">
    <source>
        <dbReference type="ARBA" id="ARBA00004647"/>
    </source>
</evidence>
<dbReference type="InterPro" id="IPR003959">
    <property type="entry name" value="ATPase_AAA_core"/>
</dbReference>
<dbReference type="Pfam" id="PF17862">
    <property type="entry name" value="AAA_lid_3"/>
    <property type="match status" value="1"/>
</dbReference>
<evidence type="ECO:0000256" key="3">
    <source>
        <dbReference type="ARBA" id="ARBA00022701"/>
    </source>
</evidence>
<evidence type="ECO:0000256" key="5">
    <source>
        <dbReference type="ARBA" id="ARBA00022840"/>
    </source>
</evidence>
<keyword evidence="6 8" id="KW-0206">Cytoskeleton</keyword>
<evidence type="ECO:0000256" key="9">
    <source>
        <dbReference type="SAM" id="MobiDB-lite"/>
    </source>
</evidence>
<dbReference type="PROSITE" id="PS50896">
    <property type="entry name" value="LISH"/>
    <property type="match status" value="1"/>
</dbReference>
<evidence type="ECO:0000256" key="8">
    <source>
        <dbReference type="HAMAP-Rule" id="MF_03025"/>
    </source>
</evidence>
<evidence type="ECO:0000313" key="11">
    <source>
        <dbReference type="Ensembl" id="ENSANIP00000016174.1"/>
    </source>
</evidence>
<evidence type="ECO:0000256" key="6">
    <source>
        <dbReference type="ARBA" id="ARBA00023212"/>
    </source>
</evidence>
<reference evidence="11" key="1">
    <citation type="submission" date="2025-08" db="UniProtKB">
        <authorList>
            <consortium name="Ensembl"/>
        </authorList>
    </citation>
    <scope>IDENTIFICATION</scope>
</reference>
<feature type="region of interest" description="Disordered" evidence="9">
    <location>
        <begin position="100"/>
        <end position="155"/>
    </location>
</feature>
<dbReference type="PANTHER" id="PTHR23074:SF78">
    <property type="entry name" value="KATANIN P60 ATPASE-CONTAINING SUBUNIT A-LIKE 2"/>
    <property type="match status" value="1"/>
</dbReference>
<dbReference type="GO" id="GO:0005737">
    <property type="term" value="C:cytoplasm"/>
    <property type="evidence" value="ECO:0007669"/>
    <property type="project" value="UniProtKB-SubCell"/>
</dbReference>
<dbReference type="InterPro" id="IPR006594">
    <property type="entry name" value="LisH"/>
</dbReference>
<sequence length="539" mass="60445">MELSCQTLRTTYQAREADEMRTEARRKNLLILILHYLMEEGYVDAANALEQETKLSLRGFEVCDNIDLETILMEYESYYFVKFQKYPKITKKVLDTAENKQQLRTGGRPRRAVSSSQNLPRLKHQTVQRPLSKTSPGSTTEFKSSTKENPKQNNDNAVTLEQTDFGLSISAINKTGGDSTHSRRGQVIDFHGMIQDAVKVSSNGIALNSLNCDPDPAERLLKPLSAFIGMTGEMRELATVVSKDIYLHNPNVKWDDIIGLDAAKRLVKEAVVYPIRYPQLFTGILSPWKGLLLYGPPGTGKTLLAKAVATECNTTFFNISASTIVSKWRGDSEKLVRVLFELARYHAPSTIFLDELESVMSQRGTASGGEHEGSRRMKTELLVQMDGLARSDDLVFVLAASNLPWELDSAMLRRLEKRILVDLPSKEARQVMIQHWLPPLSKSGGVDLRTDLDYSLLGQETDGYSGSDIKLVCKEAAMRPVRKIFDALENHQPGNSNLPVIRLDTITTADFLDVIAHTKPSAKNLSQKYTAWQREFESV</sequence>
<dbReference type="GO" id="GO:0016887">
    <property type="term" value="F:ATP hydrolysis activity"/>
    <property type="evidence" value="ECO:0007669"/>
    <property type="project" value="InterPro"/>
</dbReference>
<dbReference type="HAMAP" id="MF_03025">
    <property type="entry name" value="Katanin_p60_AL2"/>
    <property type="match status" value="1"/>
</dbReference>
<dbReference type="InterPro" id="IPR050304">
    <property type="entry name" value="MT-severing_AAA_ATPase"/>
</dbReference>
<dbReference type="Pfam" id="PF00004">
    <property type="entry name" value="AAA"/>
    <property type="match status" value="1"/>
</dbReference>
<dbReference type="Ensembl" id="ENSANIT00000016733.1">
    <property type="protein sequence ID" value="ENSANIP00000016174.1"/>
    <property type="gene ID" value="ENSANIG00000011006.1"/>
</dbReference>
<dbReference type="GO" id="GO:0051013">
    <property type="term" value="P:microtubule severing"/>
    <property type="evidence" value="ECO:0007669"/>
    <property type="project" value="UniProtKB-UniRule"/>
</dbReference>
<dbReference type="SMART" id="SM00667">
    <property type="entry name" value="LisH"/>
    <property type="match status" value="1"/>
</dbReference>
<dbReference type="CDD" id="cd19509">
    <property type="entry name" value="RecA-like_VPS4-like"/>
    <property type="match status" value="1"/>
</dbReference>
<reference evidence="11" key="2">
    <citation type="submission" date="2025-09" db="UniProtKB">
        <authorList>
            <consortium name="Ensembl"/>
        </authorList>
    </citation>
    <scope>IDENTIFICATION</scope>
</reference>
<evidence type="ECO:0000256" key="7">
    <source>
        <dbReference type="ARBA" id="ARBA00023235"/>
    </source>
</evidence>
<dbReference type="InterPro" id="IPR027417">
    <property type="entry name" value="P-loop_NTPase"/>
</dbReference>
<organism evidence="11 12">
    <name type="scientific">Accipiter nisus</name>
    <name type="common">Eurasian sparrowhawk</name>
    <dbReference type="NCBI Taxonomy" id="211598"/>
    <lineage>
        <taxon>Eukaryota</taxon>
        <taxon>Metazoa</taxon>
        <taxon>Chordata</taxon>
        <taxon>Craniata</taxon>
        <taxon>Vertebrata</taxon>
        <taxon>Euteleostomi</taxon>
        <taxon>Archelosauria</taxon>
        <taxon>Archosauria</taxon>
        <taxon>Dinosauria</taxon>
        <taxon>Saurischia</taxon>
        <taxon>Theropoda</taxon>
        <taxon>Coelurosauria</taxon>
        <taxon>Aves</taxon>
        <taxon>Neognathae</taxon>
        <taxon>Neoaves</taxon>
        <taxon>Telluraves</taxon>
        <taxon>Accipitrimorphae</taxon>
        <taxon>Accipitriformes</taxon>
        <taxon>Accipitridae</taxon>
        <taxon>Accipitrinae</taxon>
        <taxon>Accipiter</taxon>
    </lineage>
</organism>
<dbReference type="SMART" id="SM00382">
    <property type="entry name" value="AAA"/>
    <property type="match status" value="1"/>
</dbReference>
<dbReference type="FunFam" id="3.40.50.300:FF:000434">
    <property type="entry name" value="Katanin p60 ATPase-containing subunit A-like 2"/>
    <property type="match status" value="1"/>
</dbReference>
<keyword evidence="7 8" id="KW-0413">Isomerase</keyword>
<dbReference type="PANTHER" id="PTHR23074">
    <property type="entry name" value="AAA DOMAIN-CONTAINING"/>
    <property type="match status" value="1"/>
</dbReference>
<comment type="function">
    <text evidence="8">Severs microtubules in vitro in an ATP-dependent manner. This activity may promote rapid reorganization of cellular microtubule arrays.</text>
</comment>
<protein>
    <recommendedName>
        <fullName evidence="8">Katanin p60 ATPase-containing subunit A-like 2</fullName>
        <shortName evidence="8">Katanin p60 subunit A-like 2</shortName>
        <ecNumber evidence="8">5.6.1.1</ecNumber>
    </recommendedName>
    <alternativeName>
        <fullName evidence="8">p60 katanin-like 2</fullName>
    </alternativeName>
</protein>
<comment type="similarity">
    <text evidence="8">Belongs to the AAA ATPase family. Katanin p60 subunit A1 subfamily. A-like 2 sub-subfamily.</text>
</comment>
<proteinExistence type="inferred from homology"/>
<dbReference type="GO" id="GO:0008568">
    <property type="term" value="F:microtubule severing ATPase activity"/>
    <property type="evidence" value="ECO:0007669"/>
    <property type="project" value="UniProtKB-EC"/>
</dbReference>
<dbReference type="SUPFAM" id="SSF52540">
    <property type="entry name" value="P-loop containing nucleoside triphosphate hydrolases"/>
    <property type="match status" value="1"/>
</dbReference>
<evidence type="ECO:0000256" key="4">
    <source>
        <dbReference type="ARBA" id="ARBA00022741"/>
    </source>
</evidence>
<feature type="domain" description="AAA+ ATPase" evidence="10">
    <location>
        <begin position="287"/>
        <end position="425"/>
    </location>
</feature>
<keyword evidence="4 8" id="KW-0547">Nucleotide-binding</keyword>
<dbReference type="InterPro" id="IPR003593">
    <property type="entry name" value="AAA+_ATPase"/>
</dbReference>
<evidence type="ECO:0000259" key="10">
    <source>
        <dbReference type="SMART" id="SM00382"/>
    </source>
</evidence>
<dbReference type="GO" id="GO:0005874">
    <property type="term" value="C:microtubule"/>
    <property type="evidence" value="ECO:0007669"/>
    <property type="project" value="UniProtKB-KW"/>
</dbReference>
<dbReference type="Pfam" id="PF08513">
    <property type="entry name" value="LisH"/>
    <property type="match status" value="1"/>
</dbReference>
<keyword evidence="3 8" id="KW-0493">Microtubule</keyword>
<dbReference type="InterPro" id="IPR027497">
    <property type="entry name" value="Katanin_p60_AL2"/>
</dbReference>
<name>A0A8B9N1Y1_9AVES</name>
<keyword evidence="2 8" id="KW-0963">Cytoplasm</keyword>
<gene>
    <name evidence="8" type="primary">KATNAL2</name>
</gene>
<dbReference type="GO" id="GO:0008017">
    <property type="term" value="F:microtubule binding"/>
    <property type="evidence" value="ECO:0007669"/>
    <property type="project" value="UniProtKB-UniRule"/>
</dbReference>
<feature type="binding site" evidence="8">
    <location>
        <begin position="295"/>
        <end position="302"/>
    </location>
    <ligand>
        <name>ATP</name>
        <dbReference type="ChEBI" id="CHEBI:30616"/>
    </ligand>
</feature>